<sequence>MHPSIAQRITLLEGLRARTRQATEEFYQKPNAFAPPLAPLFIVKPVGSNCFALIERATGRIVAERFGHNNATGHARVLEAKSKQLTIKQFRRALPNGFLRVALALSLFAFSAAAHDTYTLQKRNHHNKFALPANGVEEEGHGANQTARG</sequence>
<evidence type="ECO:0000313" key="3">
    <source>
        <dbReference type="Proteomes" id="UP000326437"/>
    </source>
</evidence>
<evidence type="ECO:0000313" key="2">
    <source>
        <dbReference type="EMBL" id="VVN50887.1"/>
    </source>
</evidence>
<protein>
    <submittedName>
        <fullName evidence="2">Uncharacterized protein</fullName>
    </submittedName>
</protein>
<dbReference type="AlphaFoldDB" id="A0A5E6YDE1"/>
<gene>
    <name evidence="2" type="ORF">PS685_00411</name>
</gene>
<reference evidence="2 3" key="1">
    <citation type="submission" date="2019-09" db="EMBL/GenBank/DDBJ databases">
        <authorList>
            <person name="Chandra G."/>
            <person name="Truman W A."/>
        </authorList>
    </citation>
    <scope>NUCLEOTIDE SEQUENCE [LARGE SCALE GENOMIC DNA]</scope>
    <source>
        <strain evidence="2">PS685</strain>
    </source>
</reference>
<keyword evidence="1" id="KW-1133">Transmembrane helix</keyword>
<keyword evidence="1" id="KW-0472">Membrane</keyword>
<organism evidence="2 3">
    <name type="scientific">Pseudomonas fluorescens</name>
    <dbReference type="NCBI Taxonomy" id="294"/>
    <lineage>
        <taxon>Bacteria</taxon>
        <taxon>Pseudomonadati</taxon>
        <taxon>Pseudomonadota</taxon>
        <taxon>Gammaproteobacteria</taxon>
        <taxon>Pseudomonadales</taxon>
        <taxon>Pseudomonadaceae</taxon>
        <taxon>Pseudomonas</taxon>
    </lineage>
</organism>
<feature type="transmembrane region" description="Helical" evidence="1">
    <location>
        <begin position="97"/>
        <end position="114"/>
    </location>
</feature>
<evidence type="ECO:0000256" key="1">
    <source>
        <dbReference type="SAM" id="Phobius"/>
    </source>
</evidence>
<proteinExistence type="predicted"/>
<accession>A0A5E6YDE1</accession>
<keyword evidence="1" id="KW-0812">Transmembrane</keyword>
<dbReference type="Proteomes" id="UP000326437">
    <property type="component" value="Unassembled WGS sequence"/>
</dbReference>
<name>A0A5E6YDE1_PSEFL</name>
<dbReference type="EMBL" id="CABVHO010000002">
    <property type="protein sequence ID" value="VVN50887.1"/>
    <property type="molecule type" value="Genomic_DNA"/>
</dbReference>
<dbReference type="RefSeq" id="WP_191623788.1">
    <property type="nucleotide sequence ID" value="NZ_CABVHO010000002.1"/>
</dbReference>